<reference evidence="3 5" key="2">
    <citation type="submission" date="2015-09" db="EMBL/GenBank/DDBJ databases">
        <authorList>
            <consortium name="Swine Surveillance"/>
        </authorList>
    </citation>
    <scope>NUCLEOTIDE SEQUENCE [LARGE SCALE GENOMIC DNA]</scope>
    <source>
        <strain evidence="3 5">5120</strain>
    </source>
</reference>
<dbReference type="RefSeq" id="WP_058242160.1">
    <property type="nucleotide sequence ID" value="NZ_CYSB01000030.1"/>
</dbReference>
<proteinExistence type="predicted"/>
<protein>
    <recommendedName>
        <fullName evidence="6">Protein TolA</fullName>
    </recommendedName>
</protein>
<dbReference type="Gene3D" id="3.30.1150.10">
    <property type="match status" value="1"/>
</dbReference>
<organism evidence="3 5">
    <name type="scientific">Thalassovita autumnalis</name>
    <dbReference type="NCBI Taxonomy" id="2072972"/>
    <lineage>
        <taxon>Bacteria</taxon>
        <taxon>Pseudomonadati</taxon>
        <taxon>Pseudomonadota</taxon>
        <taxon>Alphaproteobacteria</taxon>
        <taxon>Rhodobacterales</taxon>
        <taxon>Roseobacteraceae</taxon>
        <taxon>Thalassovita</taxon>
    </lineage>
</organism>
<evidence type="ECO:0000313" key="4">
    <source>
        <dbReference type="Proteomes" id="UP000051086"/>
    </source>
</evidence>
<feature type="compositionally biased region" description="Low complexity" evidence="1">
    <location>
        <begin position="146"/>
        <end position="155"/>
    </location>
</feature>
<reference evidence="2 4" key="1">
    <citation type="submission" date="2015-09" db="EMBL/GenBank/DDBJ databases">
        <authorList>
            <person name="Rodrigo-Torres L."/>
            <person name="Arahal D.R."/>
        </authorList>
    </citation>
    <scope>NUCLEOTIDE SEQUENCE [LARGE SCALE GENOMIC DNA]</scope>
    <source>
        <strain evidence="2 4">CECT 5118</strain>
    </source>
</reference>
<gene>
    <name evidence="2" type="ORF">TL5118_02437</name>
    <name evidence="3" type="ORF">TL5120_00604</name>
</gene>
<feature type="region of interest" description="Disordered" evidence="1">
    <location>
        <begin position="50"/>
        <end position="272"/>
    </location>
</feature>
<dbReference type="SUPFAM" id="SSF74653">
    <property type="entry name" value="TolA/TonB C-terminal domain"/>
    <property type="match status" value="1"/>
</dbReference>
<keyword evidence="4" id="KW-1185">Reference proteome</keyword>
<dbReference type="EMBL" id="CYSB01000030">
    <property type="protein sequence ID" value="CUH68010.1"/>
    <property type="molecule type" value="Genomic_DNA"/>
</dbReference>
<accession>A0A0N7LW37</accession>
<evidence type="ECO:0008006" key="6">
    <source>
        <dbReference type="Google" id="ProtNLM"/>
    </source>
</evidence>
<dbReference type="AlphaFoldDB" id="A0A0N7LW37"/>
<dbReference type="OrthoDB" id="7161229at2"/>
<dbReference type="Proteomes" id="UP000051086">
    <property type="component" value="Unassembled WGS sequence"/>
</dbReference>
<feature type="compositionally biased region" description="Basic and acidic residues" evidence="1">
    <location>
        <begin position="92"/>
        <end position="107"/>
    </location>
</feature>
<sequence>MQTGTIISGVAHVSLIGWALLGGVFKPAPEPFEVTEVVAISEAEFESLLAGTEPPETVSDLIVPELPDVTPPEADTPASSQADQPPVLEQPEETKPPRPEARPDRPEITPPTPAEVSDDVAVLAPPSDEPETDGPVSLTPSRPQEAPRVAPEAIAPPEPEDKVADVAQDVDTSDATGEEQLPDQEKTVEEAASTEIVTEAETAEPPGLGRSLRPRARPNRPTPPEPTEVADDTPPQPQDNVQSAVDDLLAGLSNDTANPTPPRPSGPPLTSGEKDALRVAVQKCWNTGSLSTEALKTTVVVGVSMNEDGTPDTGTIRMISSSGGTGGSVQQAFQAARRAIIRCGARGFALPSEKYEQWRDIEMTFNPEKMRIK</sequence>
<dbReference type="EMBL" id="CYSC01000015">
    <property type="protein sequence ID" value="CUH70824.1"/>
    <property type="molecule type" value="Genomic_DNA"/>
</dbReference>
<evidence type="ECO:0000313" key="2">
    <source>
        <dbReference type="EMBL" id="CUH68010.1"/>
    </source>
</evidence>
<evidence type="ECO:0000256" key="1">
    <source>
        <dbReference type="SAM" id="MobiDB-lite"/>
    </source>
</evidence>
<name>A0A0N7LW37_9RHOB</name>
<evidence type="ECO:0000313" key="5">
    <source>
        <dbReference type="Proteomes" id="UP000051887"/>
    </source>
</evidence>
<evidence type="ECO:0000313" key="3">
    <source>
        <dbReference type="EMBL" id="CUH70824.1"/>
    </source>
</evidence>
<dbReference type="Proteomes" id="UP000051887">
    <property type="component" value="Unassembled WGS sequence"/>
</dbReference>